<dbReference type="Proteomes" id="UP000290288">
    <property type="component" value="Unassembled WGS sequence"/>
</dbReference>
<accession>A0A4Q2DAA0</accession>
<evidence type="ECO:0000313" key="2">
    <source>
        <dbReference type="Proteomes" id="UP000290288"/>
    </source>
</evidence>
<keyword evidence="2" id="KW-1185">Reference proteome</keyword>
<evidence type="ECO:0008006" key="3">
    <source>
        <dbReference type="Google" id="ProtNLM"/>
    </source>
</evidence>
<comment type="caution">
    <text evidence="1">The sequence shown here is derived from an EMBL/GenBank/DDBJ whole genome shotgun (WGS) entry which is preliminary data.</text>
</comment>
<reference evidence="1 2" key="1">
    <citation type="submission" date="2019-01" db="EMBL/GenBank/DDBJ databases">
        <title>Draft genome sequence of Psathyrella aberdarensis IHI B618.</title>
        <authorList>
            <person name="Buettner E."/>
            <person name="Kellner H."/>
        </authorList>
    </citation>
    <scope>NUCLEOTIDE SEQUENCE [LARGE SCALE GENOMIC DNA]</scope>
    <source>
        <strain evidence="1 2">IHI B618</strain>
    </source>
</reference>
<organism evidence="1 2">
    <name type="scientific">Candolleomyces aberdarensis</name>
    <dbReference type="NCBI Taxonomy" id="2316362"/>
    <lineage>
        <taxon>Eukaryota</taxon>
        <taxon>Fungi</taxon>
        <taxon>Dikarya</taxon>
        <taxon>Basidiomycota</taxon>
        <taxon>Agaricomycotina</taxon>
        <taxon>Agaricomycetes</taxon>
        <taxon>Agaricomycetidae</taxon>
        <taxon>Agaricales</taxon>
        <taxon>Agaricineae</taxon>
        <taxon>Psathyrellaceae</taxon>
        <taxon>Candolleomyces</taxon>
    </lineage>
</organism>
<dbReference type="EMBL" id="SDEE01000555">
    <property type="protein sequence ID" value="RXW15414.1"/>
    <property type="molecule type" value="Genomic_DNA"/>
</dbReference>
<name>A0A4Q2DAA0_9AGAR</name>
<dbReference type="AlphaFoldDB" id="A0A4Q2DAA0"/>
<sequence length="327" mass="36504">MELTLEAYRIIVNYAGSRSDIAALCRVSKTLRRVAERALYNTICLQHPDEILALCSTLDASPRLASLVDALTISPATLGDADYSDEADSEEDYDQELPEGFWETVAKALQNTTNLRFLNVHSQSASTSASAIILRNTTFSLRRFHCDFDWDDDLVGFLNRQTELVDLYILDFKPYLDPGSTTATTSAPTTFYSTTTNLHATSMSKLTTLECTFAEAADAIIPHRPITHLKTCFSKTEMAAKREEMNRLFSTISLSSESIRSLDIADSSYNEPFAMELLRKVVDTKVTSANLRYLGTLVLPIQGQERLRFYGLLMKLTVLQCLESSGK</sequence>
<dbReference type="OrthoDB" id="3188866at2759"/>
<protein>
    <recommendedName>
        <fullName evidence="3">F-box domain-containing protein</fullName>
    </recommendedName>
</protein>
<gene>
    <name evidence="1" type="ORF">EST38_g10444</name>
</gene>
<evidence type="ECO:0000313" key="1">
    <source>
        <dbReference type="EMBL" id="RXW15414.1"/>
    </source>
</evidence>
<dbReference type="STRING" id="2316362.A0A4Q2DAA0"/>
<proteinExistence type="predicted"/>